<dbReference type="EMBL" id="FNWJ01000001">
    <property type="protein sequence ID" value="SEH10917.1"/>
    <property type="molecule type" value="Genomic_DNA"/>
</dbReference>
<feature type="binding site" evidence="12">
    <location>
        <position position="312"/>
    </location>
    <ligand>
        <name>[4Fe-4S] cluster</name>
        <dbReference type="ChEBI" id="CHEBI:49883"/>
        <label>2</label>
        <note>4Fe-4S-S-AdoMet</note>
    </ligand>
</feature>
<evidence type="ECO:0000259" key="15">
    <source>
        <dbReference type="PROSITE" id="PS51918"/>
    </source>
</evidence>
<keyword evidence="8 11" id="KW-0012">Acyltransferase</keyword>
<accession>A0A1H6FJ83</accession>
<dbReference type="NCBIfam" id="NF009544">
    <property type="entry name" value="PRK12928.1"/>
    <property type="match status" value="1"/>
</dbReference>
<evidence type="ECO:0000256" key="12">
    <source>
        <dbReference type="HAMAP-Rule" id="MF_00206"/>
    </source>
</evidence>
<keyword evidence="7 12" id="KW-0411">Iron-sulfur</keyword>
<dbReference type="PROSITE" id="PS51733">
    <property type="entry name" value="BPL_LPL_CATALYTIC"/>
    <property type="match status" value="1"/>
</dbReference>
<dbReference type="PROSITE" id="PS01313">
    <property type="entry name" value="LIPB"/>
    <property type="match status" value="1"/>
</dbReference>
<dbReference type="GO" id="GO:0046872">
    <property type="term" value="F:metal ion binding"/>
    <property type="evidence" value="ECO:0007669"/>
    <property type="project" value="UniProtKB-KW"/>
</dbReference>
<dbReference type="InterPro" id="IPR000544">
    <property type="entry name" value="Octanoyltransferase"/>
</dbReference>
<comment type="cofactor">
    <cofactor evidence="12">
        <name>[4Fe-4S] cluster</name>
        <dbReference type="ChEBI" id="CHEBI:49883"/>
    </cofactor>
    <text evidence="12">Binds 2 [4Fe-4S] clusters per subunit. One cluster is coordinated with 3 cysteines and an exchangeable S-adenosyl-L-methionine.</text>
</comment>
<feature type="site" description="Lowers pKa of active site Cys" evidence="11">
    <location>
        <position position="138"/>
    </location>
</feature>
<dbReference type="CDD" id="cd16444">
    <property type="entry name" value="LipB"/>
    <property type="match status" value="1"/>
</dbReference>
<dbReference type="GO" id="GO:0033819">
    <property type="term" value="F:lipoyl(octanoyl) transferase activity"/>
    <property type="evidence" value="ECO:0007669"/>
    <property type="project" value="UniProtKB-EC"/>
</dbReference>
<dbReference type="SMART" id="SM00729">
    <property type="entry name" value="Elp3"/>
    <property type="match status" value="1"/>
</dbReference>
<dbReference type="SFLD" id="SFLDF00271">
    <property type="entry name" value="lipoyl_synthase"/>
    <property type="match status" value="1"/>
</dbReference>
<feature type="binding site" evidence="12">
    <location>
        <position position="297"/>
    </location>
    <ligand>
        <name>[4Fe-4S] cluster</name>
        <dbReference type="ChEBI" id="CHEBI:49883"/>
        <label>1</label>
    </ligand>
</feature>
<feature type="binding site" evidence="12">
    <location>
        <position position="291"/>
    </location>
    <ligand>
        <name>[4Fe-4S] cluster</name>
        <dbReference type="ChEBI" id="CHEBI:49883"/>
        <label>1</label>
    </ligand>
</feature>
<feature type="domain" description="BPL/LPL catalytic" evidence="14">
    <location>
        <begin position="32"/>
        <end position="210"/>
    </location>
</feature>
<dbReference type="GO" id="GO:0016992">
    <property type="term" value="F:lipoate synthase activity"/>
    <property type="evidence" value="ECO:0007669"/>
    <property type="project" value="UniProtKB-UniRule"/>
</dbReference>
<reference evidence="17" key="1">
    <citation type="submission" date="2016-10" db="EMBL/GenBank/DDBJ databases">
        <authorList>
            <person name="Varghese N."/>
            <person name="Submissions S."/>
        </authorList>
    </citation>
    <scope>NUCLEOTIDE SEQUENCE [LARGE SCALE GENOMIC DNA]</scope>
    <source>
        <strain evidence="17">ATCC 35263</strain>
    </source>
</reference>
<feature type="active site" description="Acyl-thioester intermediate" evidence="11">
    <location>
        <position position="172"/>
    </location>
</feature>
<dbReference type="Gene3D" id="3.30.930.10">
    <property type="entry name" value="Bira Bifunctional Protein, Domain 2"/>
    <property type="match status" value="1"/>
</dbReference>
<keyword evidence="5 12" id="KW-0479">Metal-binding</keyword>
<dbReference type="InterPro" id="IPR058240">
    <property type="entry name" value="rSAM_sf"/>
</dbReference>
<dbReference type="InterPro" id="IPR003698">
    <property type="entry name" value="Lipoyl_synth"/>
</dbReference>
<feature type="binding site" evidence="12">
    <location>
        <position position="319"/>
    </location>
    <ligand>
        <name>[4Fe-4S] cluster</name>
        <dbReference type="ChEBI" id="CHEBI:49883"/>
        <label>2</label>
        <note>4Fe-4S-S-AdoMet</note>
    </ligand>
</feature>
<dbReference type="Pfam" id="PF04055">
    <property type="entry name" value="Radical_SAM"/>
    <property type="match status" value="1"/>
</dbReference>
<protein>
    <recommendedName>
        <fullName evidence="11 12">Multifunctional fusion protein</fullName>
    </recommendedName>
    <domain>
        <recommendedName>
            <fullName evidence="12">Lipoyl synthase</fullName>
            <ecNumber evidence="12">2.8.1.8</ecNumber>
        </recommendedName>
        <alternativeName>
            <fullName evidence="12">Lip-syn</fullName>
        </alternativeName>
        <alternativeName>
            <fullName evidence="12">Lipoate synthase</fullName>
        </alternativeName>
        <alternativeName>
            <fullName evidence="12">Lipoic acid synthase</fullName>
        </alternativeName>
        <alternativeName>
            <fullName evidence="12">Sulfur insertion protein LipA</fullName>
            <shortName evidence="12">LS</shortName>
        </alternativeName>
    </domain>
    <domain>
        <recommendedName>
            <fullName evidence="11">Octanoyltransferase</fullName>
            <ecNumber evidence="11">2.3.1.181</ecNumber>
        </recommendedName>
        <alternativeName>
            <fullName evidence="11">Lipoate-protein ligase B</fullName>
        </alternativeName>
        <alternativeName>
            <fullName evidence="11">Lipoyl/octanoyl transferase</fullName>
        </alternativeName>
        <alternativeName>
            <fullName evidence="11">Octanoyl-[acyl-carrier-protein]-protein N-octanoyltransferase</fullName>
        </alternativeName>
    </domain>
</protein>
<keyword evidence="17" id="KW-1185">Reference proteome</keyword>
<evidence type="ECO:0000313" key="17">
    <source>
        <dbReference type="Proteomes" id="UP000222056"/>
    </source>
</evidence>
<evidence type="ECO:0000256" key="5">
    <source>
        <dbReference type="ARBA" id="ARBA00022723"/>
    </source>
</evidence>
<comment type="subcellular location">
    <subcellularLocation>
        <location evidence="11">Cytoplasm</location>
    </subcellularLocation>
</comment>
<comment type="similarity">
    <text evidence="12">Belongs to the radical SAM superfamily. Lipoyl synthase family.</text>
</comment>
<dbReference type="EC" id="2.3.1.181" evidence="11"/>
<comment type="miscellaneous">
    <text evidence="11">In the reaction, the free carboxyl group of octanoic acid is attached via an amide linkage to the epsilon-amino group of a specific lysine residue of lipoyl domains of lipoate-dependent enzymes.</text>
</comment>
<evidence type="ECO:0000256" key="7">
    <source>
        <dbReference type="ARBA" id="ARBA00023014"/>
    </source>
</evidence>
<comment type="similarity">
    <text evidence="11">Belongs to the LipB family.</text>
</comment>
<keyword evidence="6 12" id="KW-0408">Iron</keyword>
<keyword evidence="4 12" id="KW-0949">S-adenosyl-L-methionine</keyword>
<dbReference type="HAMAP" id="MF_00206">
    <property type="entry name" value="Lipoyl_synth"/>
    <property type="match status" value="1"/>
</dbReference>
<evidence type="ECO:0000313" key="16">
    <source>
        <dbReference type="EMBL" id="SEH10917.1"/>
    </source>
</evidence>
<dbReference type="SFLD" id="SFLDG01058">
    <property type="entry name" value="lipoyl_synthase_like"/>
    <property type="match status" value="1"/>
</dbReference>
<organism evidence="16 17">
    <name type="scientific">Thermoleophilum album</name>
    <dbReference type="NCBI Taxonomy" id="29539"/>
    <lineage>
        <taxon>Bacteria</taxon>
        <taxon>Bacillati</taxon>
        <taxon>Actinomycetota</taxon>
        <taxon>Thermoleophilia</taxon>
        <taxon>Thermoleophilales</taxon>
        <taxon>Thermoleophilaceae</taxon>
        <taxon>Thermoleophilum</taxon>
    </lineage>
</organism>
<dbReference type="GO" id="GO:0005737">
    <property type="term" value="C:cytoplasm"/>
    <property type="evidence" value="ECO:0007669"/>
    <property type="project" value="UniProtKB-SubCell"/>
</dbReference>
<feature type="binding site" evidence="11">
    <location>
        <begin position="141"/>
        <end position="143"/>
    </location>
    <ligand>
        <name>substrate</name>
    </ligand>
</feature>
<dbReference type="InterPro" id="IPR007197">
    <property type="entry name" value="rSAM"/>
</dbReference>
<dbReference type="Proteomes" id="UP000222056">
    <property type="component" value="Unassembled WGS sequence"/>
</dbReference>
<evidence type="ECO:0000256" key="11">
    <source>
        <dbReference type="HAMAP-Rule" id="MF_00013"/>
    </source>
</evidence>
<dbReference type="SUPFAM" id="SSF55681">
    <property type="entry name" value="Class II aaRS and biotin synthetases"/>
    <property type="match status" value="1"/>
</dbReference>
<dbReference type="EC" id="2.8.1.8" evidence="12"/>
<evidence type="ECO:0000256" key="4">
    <source>
        <dbReference type="ARBA" id="ARBA00022691"/>
    </source>
</evidence>
<dbReference type="UniPathway" id="UPA00538">
    <property type="reaction ID" value="UER00592"/>
</dbReference>
<dbReference type="RefSeq" id="WP_093116082.1">
    <property type="nucleotide sequence ID" value="NZ_FNWJ01000001.1"/>
</dbReference>
<dbReference type="InterPro" id="IPR006638">
    <property type="entry name" value="Elp3/MiaA/NifB-like_rSAM"/>
</dbReference>
<dbReference type="GO" id="GO:0051539">
    <property type="term" value="F:4 iron, 4 sulfur cluster binding"/>
    <property type="evidence" value="ECO:0007669"/>
    <property type="project" value="UniProtKB-UniRule"/>
</dbReference>
<evidence type="ECO:0000259" key="14">
    <source>
        <dbReference type="PROSITE" id="PS51733"/>
    </source>
</evidence>
<dbReference type="STRING" id="29539.SAMN02745716_0598"/>
<keyword evidence="2 12" id="KW-0004">4Fe-4S</keyword>
<sequence length="581" mass="64319">MAHELWVSWLGLVEYREALELQRRVHAARVADRIPDVLLLLEHPPVYTCGVRTRPEDLPLPREEYERRGIAVHAVDRGGRVTYHGPGQLIGYPIVRVGRVREFVSAIERALVAVLNAEGVTDAHVPASDTGIWTSHGKIASIGIRVRDGVSLHGFALNVDCDLEPFRWIHPCGMSEAAMSSLALEGHPGRMRCVRRRCGYELARALGARQRLVSRDRLTALLQRTRARPLASRSRARPGGWETLELPQARPFRDRKPRWFKRPRPGGARYRALHARIEAEGLHTVCQEAACPNIGECWEHGTATFMILGDVCTRRCGFCNVKSGKPTHNDPLEPLKVARQVQRMGLRHAVVTSVDRDDLPDYGAGAFAAVIRAIRTLNPGCTVEVLTPDFRGQEMPLARVIAERPDVFNHNVETVPRLYPLARRGSDFARSCRVLLNAKLMGGERVKTKSGLMVGLGETREEVLEVLWLLREHAVEIVTIGQYLRPSRDHLPVVRYWHPEEFRELEREALAMGFSSVAAGPLVRSSYHAEQTLLAARAAGDAGGPTSASAFCSSGPAPTTAAKTRPSRPSTRSTVGVTAIA</sequence>
<dbReference type="Pfam" id="PF21948">
    <property type="entry name" value="LplA-B_cat"/>
    <property type="match status" value="1"/>
</dbReference>
<feature type="binding site" evidence="12">
    <location>
        <position position="286"/>
    </location>
    <ligand>
        <name>[4Fe-4S] cluster</name>
        <dbReference type="ChEBI" id="CHEBI:49883"/>
        <label>1</label>
    </ligand>
</feature>
<feature type="domain" description="Radical SAM core" evidence="15">
    <location>
        <begin position="298"/>
        <end position="515"/>
    </location>
</feature>
<feature type="region of interest" description="Disordered" evidence="13">
    <location>
        <begin position="545"/>
        <end position="581"/>
    </location>
</feature>
<dbReference type="GO" id="GO:0009249">
    <property type="term" value="P:protein lipoylation"/>
    <property type="evidence" value="ECO:0007669"/>
    <property type="project" value="UniProtKB-UniRule"/>
</dbReference>
<dbReference type="AlphaFoldDB" id="A0A1H6FJ83"/>
<comment type="catalytic activity">
    <reaction evidence="11">
        <text>octanoyl-[ACP] + L-lysyl-[protein] = N(6)-octanoyl-L-lysyl-[protein] + holo-[ACP] + H(+)</text>
        <dbReference type="Rhea" id="RHEA:17665"/>
        <dbReference type="Rhea" id="RHEA-COMP:9636"/>
        <dbReference type="Rhea" id="RHEA-COMP:9685"/>
        <dbReference type="Rhea" id="RHEA-COMP:9752"/>
        <dbReference type="Rhea" id="RHEA-COMP:9928"/>
        <dbReference type="ChEBI" id="CHEBI:15378"/>
        <dbReference type="ChEBI" id="CHEBI:29969"/>
        <dbReference type="ChEBI" id="CHEBI:64479"/>
        <dbReference type="ChEBI" id="CHEBI:78463"/>
        <dbReference type="ChEBI" id="CHEBI:78809"/>
        <dbReference type="EC" id="2.3.1.181"/>
    </reaction>
</comment>
<gene>
    <name evidence="11" type="primary">lipB</name>
    <name evidence="12" type="synonym">lipA</name>
    <name evidence="16" type="ORF">SAMN02745716_0598</name>
</gene>
<evidence type="ECO:0000256" key="9">
    <source>
        <dbReference type="ARBA" id="ARBA00024732"/>
    </source>
</evidence>
<feature type="binding site" evidence="12">
    <location>
        <position position="526"/>
    </location>
    <ligand>
        <name>[4Fe-4S] cluster</name>
        <dbReference type="ChEBI" id="CHEBI:49883"/>
        <label>1</label>
    </ligand>
</feature>
<dbReference type="PROSITE" id="PS51918">
    <property type="entry name" value="RADICAL_SAM"/>
    <property type="match status" value="1"/>
</dbReference>
<dbReference type="PANTHER" id="PTHR10949:SF0">
    <property type="entry name" value="LIPOYL SYNTHASE, MITOCHONDRIAL"/>
    <property type="match status" value="1"/>
</dbReference>
<dbReference type="InterPro" id="IPR045864">
    <property type="entry name" value="aa-tRNA-synth_II/BPL/LPL"/>
</dbReference>
<comment type="catalytic activity">
    <reaction evidence="10 12">
        <text>[[Fe-S] cluster scaffold protein carrying a second [4Fe-4S](2+) cluster] + N(6)-octanoyl-L-lysyl-[protein] + 2 oxidized [2Fe-2S]-[ferredoxin] + 2 S-adenosyl-L-methionine + 4 H(+) = [[Fe-S] cluster scaffold protein] + N(6)-[(R)-dihydrolipoyl]-L-lysyl-[protein] + 4 Fe(3+) + 2 hydrogen sulfide + 2 5'-deoxyadenosine + 2 L-methionine + 2 reduced [2Fe-2S]-[ferredoxin]</text>
        <dbReference type="Rhea" id="RHEA:16585"/>
        <dbReference type="Rhea" id="RHEA-COMP:9928"/>
        <dbReference type="Rhea" id="RHEA-COMP:10000"/>
        <dbReference type="Rhea" id="RHEA-COMP:10001"/>
        <dbReference type="Rhea" id="RHEA-COMP:10475"/>
        <dbReference type="Rhea" id="RHEA-COMP:14568"/>
        <dbReference type="Rhea" id="RHEA-COMP:14569"/>
        <dbReference type="ChEBI" id="CHEBI:15378"/>
        <dbReference type="ChEBI" id="CHEBI:17319"/>
        <dbReference type="ChEBI" id="CHEBI:29034"/>
        <dbReference type="ChEBI" id="CHEBI:29919"/>
        <dbReference type="ChEBI" id="CHEBI:33722"/>
        <dbReference type="ChEBI" id="CHEBI:33737"/>
        <dbReference type="ChEBI" id="CHEBI:33738"/>
        <dbReference type="ChEBI" id="CHEBI:57844"/>
        <dbReference type="ChEBI" id="CHEBI:59789"/>
        <dbReference type="ChEBI" id="CHEBI:78809"/>
        <dbReference type="ChEBI" id="CHEBI:83100"/>
        <dbReference type="EC" id="2.8.1.8"/>
    </reaction>
</comment>
<feature type="binding site" evidence="12">
    <location>
        <position position="316"/>
    </location>
    <ligand>
        <name>[4Fe-4S] cluster</name>
        <dbReference type="ChEBI" id="CHEBI:49883"/>
        <label>2</label>
        <note>4Fe-4S-S-AdoMet</note>
    </ligand>
</feature>
<dbReference type="InterPro" id="IPR004143">
    <property type="entry name" value="BPL_LPL_catalytic"/>
</dbReference>
<dbReference type="NCBIfam" id="TIGR00510">
    <property type="entry name" value="lipA"/>
    <property type="match status" value="1"/>
</dbReference>
<proteinExistence type="inferred from homology"/>
<evidence type="ECO:0000256" key="10">
    <source>
        <dbReference type="ARBA" id="ARBA00047326"/>
    </source>
</evidence>
<dbReference type="CDD" id="cd01335">
    <property type="entry name" value="Radical_SAM"/>
    <property type="match status" value="1"/>
</dbReference>
<keyword evidence="11" id="KW-0963">Cytoplasm</keyword>
<comment type="function">
    <text evidence="12">Catalyzes the radical-mediated insertion of two sulfur atoms into the C-6 and C-8 positions of the octanoyl moiety bound to the lipoyl domains of lipoate-dependent enzymes, thereby converting the octanoylated domains into lipoylated derivatives.</text>
</comment>
<dbReference type="Gene3D" id="3.20.20.70">
    <property type="entry name" value="Aldolase class I"/>
    <property type="match status" value="1"/>
</dbReference>
<dbReference type="PANTHER" id="PTHR10949">
    <property type="entry name" value="LIPOYL SYNTHASE"/>
    <property type="match status" value="1"/>
</dbReference>
<dbReference type="SUPFAM" id="SSF102114">
    <property type="entry name" value="Radical SAM enzymes"/>
    <property type="match status" value="1"/>
</dbReference>
<evidence type="ECO:0000256" key="3">
    <source>
        <dbReference type="ARBA" id="ARBA00022679"/>
    </source>
</evidence>
<name>A0A1H6FJ83_THEAL</name>
<feature type="binding site" evidence="11">
    <location>
        <begin position="154"/>
        <end position="156"/>
    </location>
    <ligand>
        <name>substrate</name>
    </ligand>
</feature>
<evidence type="ECO:0000256" key="6">
    <source>
        <dbReference type="ARBA" id="ARBA00023004"/>
    </source>
</evidence>
<dbReference type="NCBIfam" id="NF004019">
    <property type="entry name" value="PRK05481.1"/>
    <property type="match status" value="1"/>
</dbReference>
<feature type="binding site" evidence="11">
    <location>
        <begin position="77"/>
        <end position="84"/>
    </location>
    <ligand>
        <name>substrate</name>
    </ligand>
</feature>
<comment type="pathway">
    <text evidence="1 11">Protein modification; protein lipoylation via endogenous pathway; protein N(6)-(lipoyl)lysine from octanoyl-[acyl-carrier-protein]: step 1/2.</text>
</comment>
<evidence type="ECO:0000256" key="8">
    <source>
        <dbReference type="ARBA" id="ARBA00023315"/>
    </source>
</evidence>
<evidence type="ECO:0000256" key="1">
    <source>
        <dbReference type="ARBA" id="ARBA00004821"/>
    </source>
</evidence>
<dbReference type="OrthoDB" id="9787898at2"/>
<feature type="compositionally biased region" description="Polar residues" evidence="13">
    <location>
        <begin position="567"/>
        <end position="581"/>
    </location>
</feature>
<comment type="function">
    <text evidence="9 11">Catalyzes the transfer of endogenously produced octanoic acid from octanoyl-acyl-carrier-protein onto the lipoyl domains of lipoate-dependent enzymes. Lipoyl-ACP can also act as a substrate although octanoyl-ACP is likely to be the physiological substrate.</text>
</comment>
<dbReference type="NCBIfam" id="TIGR00214">
    <property type="entry name" value="lipB"/>
    <property type="match status" value="1"/>
</dbReference>
<dbReference type="InterPro" id="IPR013785">
    <property type="entry name" value="Aldolase_TIM"/>
</dbReference>
<evidence type="ECO:0000256" key="2">
    <source>
        <dbReference type="ARBA" id="ARBA00022485"/>
    </source>
</evidence>
<dbReference type="SFLD" id="SFLDS00029">
    <property type="entry name" value="Radical_SAM"/>
    <property type="match status" value="1"/>
</dbReference>
<comment type="pathway">
    <text evidence="12">Protein modification; protein lipoylation via endogenous pathway; protein N(6)-(lipoyl)lysine from octanoyl-[acyl-carrier-protein]: step 2/2.</text>
</comment>
<dbReference type="NCBIfam" id="NF010925">
    <property type="entry name" value="PRK14345.1"/>
    <property type="match status" value="1"/>
</dbReference>
<keyword evidence="3 11" id="KW-0808">Transferase</keyword>
<evidence type="ECO:0000256" key="13">
    <source>
        <dbReference type="SAM" id="MobiDB-lite"/>
    </source>
</evidence>
<dbReference type="InterPro" id="IPR020605">
    <property type="entry name" value="Octanoyltransferase_CS"/>
</dbReference>
<dbReference type="HAMAP" id="MF_00013">
    <property type="entry name" value="LipB"/>
    <property type="match status" value="1"/>
</dbReference>